<keyword evidence="1 2" id="KW-0238">DNA-binding</keyword>
<dbReference type="EMBL" id="CP070969">
    <property type="protein sequence ID" value="QSF45612.1"/>
    <property type="molecule type" value="Genomic_DNA"/>
</dbReference>
<organism evidence="4 5">
    <name type="scientific">Paenibacillus tianjinensis</name>
    <dbReference type="NCBI Taxonomy" id="2810347"/>
    <lineage>
        <taxon>Bacteria</taxon>
        <taxon>Bacillati</taxon>
        <taxon>Bacillota</taxon>
        <taxon>Bacilli</taxon>
        <taxon>Bacillales</taxon>
        <taxon>Paenibacillaceae</taxon>
        <taxon>Paenibacillus</taxon>
    </lineage>
</organism>
<protein>
    <submittedName>
        <fullName evidence="4">TetR/AcrR family transcriptional regulator</fullName>
    </submittedName>
</protein>
<feature type="domain" description="HTH tetR-type" evidence="3">
    <location>
        <begin position="9"/>
        <end position="70"/>
    </location>
</feature>
<dbReference type="Pfam" id="PF00440">
    <property type="entry name" value="TetR_N"/>
    <property type="match status" value="1"/>
</dbReference>
<proteinExistence type="predicted"/>
<dbReference type="RefSeq" id="WP_206103144.1">
    <property type="nucleotide sequence ID" value="NZ_CP070969.1"/>
</dbReference>
<evidence type="ECO:0000313" key="5">
    <source>
        <dbReference type="Proteomes" id="UP000663452"/>
    </source>
</evidence>
<dbReference type="InterPro" id="IPR009057">
    <property type="entry name" value="Homeodomain-like_sf"/>
</dbReference>
<gene>
    <name evidence="4" type="ORF">JRJ22_02835</name>
</gene>
<evidence type="ECO:0000256" key="1">
    <source>
        <dbReference type="ARBA" id="ARBA00023125"/>
    </source>
</evidence>
<evidence type="ECO:0000259" key="3">
    <source>
        <dbReference type="PROSITE" id="PS50977"/>
    </source>
</evidence>
<dbReference type="PROSITE" id="PS01081">
    <property type="entry name" value="HTH_TETR_1"/>
    <property type="match status" value="1"/>
</dbReference>
<keyword evidence="5" id="KW-1185">Reference proteome</keyword>
<dbReference type="Proteomes" id="UP000663452">
    <property type="component" value="Chromosome"/>
</dbReference>
<evidence type="ECO:0000256" key="2">
    <source>
        <dbReference type="PROSITE-ProRule" id="PRU00335"/>
    </source>
</evidence>
<dbReference type="InterPro" id="IPR050624">
    <property type="entry name" value="HTH-type_Tx_Regulator"/>
</dbReference>
<dbReference type="PANTHER" id="PTHR43479">
    <property type="entry name" value="ACREF/ENVCD OPERON REPRESSOR-RELATED"/>
    <property type="match status" value="1"/>
</dbReference>
<dbReference type="PANTHER" id="PTHR43479:SF11">
    <property type="entry name" value="ACREF_ENVCD OPERON REPRESSOR-RELATED"/>
    <property type="match status" value="1"/>
</dbReference>
<sequence>MNGFEKRTQQKKKQVLEATFNLMNTEAGIENLTMDEIAEKSNVGKTTIFKYFGSKENLIHEVFKYFLNKMGDTARGIMAENKPFEETLIAMSQNKIQYLDKIKKEFYLDLMDFFTKKGDDGLSVMMQQYAKESFNIMLDLFHRGRKEGKVDLKYSDEFLLIYFQALVEGISSPHIYDKILPYTAQWTELMIKGIAPSPPSGSVYK</sequence>
<evidence type="ECO:0000313" key="4">
    <source>
        <dbReference type="EMBL" id="QSF45612.1"/>
    </source>
</evidence>
<feature type="DNA-binding region" description="H-T-H motif" evidence="2">
    <location>
        <begin position="33"/>
        <end position="52"/>
    </location>
</feature>
<dbReference type="Gene3D" id="1.10.357.10">
    <property type="entry name" value="Tetracycline Repressor, domain 2"/>
    <property type="match status" value="1"/>
</dbReference>
<reference evidence="4 5" key="1">
    <citation type="submission" date="2021-02" db="EMBL/GenBank/DDBJ databases">
        <title>Paenibacillus tianjinensis sp. nov.</title>
        <authorList>
            <person name="Liu H."/>
        </authorList>
    </citation>
    <scope>NUCLEOTIDE SEQUENCE [LARGE SCALE GENOMIC DNA]</scope>
    <source>
        <strain evidence="4 5">TB2019</strain>
    </source>
</reference>
<dbReference type="SUPFAM" id="SSF46689">
    <property type="entry name" value="Homeodomain-like"/>
    <property type="match status" value="1"/>
</dbReference>
<dbReference type="InterPro" id="IPR023772">
    <property type="entry name" value="DNA-bd_HTH_TetR-type_CS"/>
</dbReference>
<accession>A0ABX7LBT6</accession>
<name>A0ABX7LBT6_9BACL</name>
<dbReference type="PROSITE" id="PS50977">
    <property type="entry name" value="HTH_TETR_2"/>
    <property type="match status" value="1"/>
</dbReference>
<dbReference type="InterPro" id="IPR001647">
    <property type="entry name" value="HTH_TetR"/>
</dbReference>